<dbReference type="Proteomes" id="UP001499967">
    <property type="component" value="Unassembled WGS sequence"/>
</dbReference>
<proteinExistence type="predicted"/>
<evidence type="ECO:0000313" key="4">
    <source>
        <dbReference type="Proteomes" id="UP001499967"/>
    </source>
</evidence>
<organism evidence="3 4">
    <name type="scientific">Pseudonocardia zijingensis</name>
    <dbReference type="NCBI Taxonomy" id="153376"/>
    <lineage>
        <taxon>Bacteria</taxon>
        <taxon>Bacillati</taxon>
        <taxon>Actinomycetota</taxon>
        <taxon>Actinomycetes</taxon>
        <taxon>Pseudonocardiales</taxon>
        <taxon>Pseudonocardiaceae</taxon>
        <taxon>Pseudonocardia</taxon>
    </lineage>
</organism>
<feature type="region of interest" description="Disordered" evidence="1">
    <location>
        <begin position="248"/>
        <end position="268"/>
    </location>
</feature>
<dbReference type="InterPro" id="IPR034660">
    <property type="entry name" value="DinB/YfiT-like"/>
</dbReference>
<accession>A0ABN1Q1K1</accession>
<feature type="domain" description="Mycothiol-dependent maleylpyruvate isomerase metal-binding" evidence="2">
    <location>
        <begin position="13"/>
        <end position="145"/>
    </location>
</feature>
<dbReference type="SUPFAM" id="SSF109854">
    <property type="entry name" value="DinB/YfiT-like putative metalloenzymes"/>
    <property type="match status" value="1"/>
</dbReference>
<dbReference type="InterPro" id="IPR024344">
    <property type="entry name" value="MDMPI_metal-binding"/>
</dbReference>
<name>A0ABN1Q1K1_9PSEU</name>
<evidence type="ECO:0000259" key="2">
    <source>
        <dbReference type="Pfam" id="PF11716"/>
    </source>
</evidence>
<reference evidence="3 4" key="1">
    <citation type="journal article" date="2019" name="Int. J. Syst. Evol. Microbiol.">
        <title>The Global Catalogue of Microorganisms (GCM) 10K type strain sequencing project: providing services to taxonomists for standard genome sequencing and annotation.</title>
        <authorList>
            <consortium name="The Broad Institute Genomics Platform"/>
            <consortium name="The Broad Institute Genome Sequencing Center for Infectious Disease"/>
            <person name="Wu L."/>
            <person name="Ma J."/>
        </authorList>
    </citation>
    <scope>NUCLEOTIDE SEQUENCE [LARGE SCALE GENOMIC DNA]</scope>
    <source>
        <strain evidence="3 4">JCM 11117</strain>
    </source>
</reference>
<dbReference type="RefSeq" id="WP_343941794.1">
    <property type="nucleotide sequence ID" value="NZ_BAAAHP010000075.1"/>
</dbReference>
<sequence length="268" mass="28987">MTRPSMAALCADLAAESQDLRALVAPLSEREWRCATPAPGWSIADQLVHLADVDDAAVLAATDPDAFVAAAQLPRRTVDERVAEHRGRAGADVLRWFDDSRARLLDVFGALDPRTRVPWFGPSMSAASALTARIMETWAHGRDVADALGVAPEPSERLRHIAHLGVLARGYSLRGERGLDAGAEVRVELVSPGGTTWVWGAPEAPDRVRASALDFCLLVTRRRHRDDLDLDVVGPVASRWIEVAQAYAGPPGEGRRPAGSVGPVHRRR</sequence>
<protein>
    <submittedName>
        <fullName evidence="3">TIGR03084 family metal-binding protein</fullName>
    </submittedName>
</protein>
<keyword evidence="4" id="KW-1185">Reference proteome</keyword>
<evidence type="ECO:0000313" key="3">
    <source>
        <dbReference type="EMBL" id="GAA0936091.1"/>
    </source>
</evidence>
<dbReference type="InterPro" id="IPR017518">
    <property type="entry name" value="CHP03084"/>
</dbReference>
<dbReference type="Gene3D" id="1.20.120.450">
    <property type="entry name" value="dinb family like domain"/>
    <property type="match status" value="1"/>
</dbReference>
<gene>
    <name evidence="3" type="ORF">GCM10009559_28120</name>
</gene>
<dbReference type="NCBIfam" id="TIGR03083">
    <property type="entry name" value="maleylpyruvate isomerase family mycothiol-dependent enzyme"/>
    <property type="match status" value="1"/>
</dbReference>
<dbReference type="EMBL" id="BAAAHP010000075">
    <property type="protein sequence ID" value="GAA0936091.1"/>
    <property type="molecule type" value="Genomic_DNA"/>
</dbReference>
<dbReference type="InterPro" id="IPR017517">
    <property type="entry name" value="Maleyloyr_isom"/>
</dbReference>
<dbReference type="Pfam" id="PF11716">
    <property type="entry name" value="MDMPI_N"/>
    <property type="match status" value="1"/>
</dbReference>
<evidence type="ECO:0000256" key="1">
    <source>
        <dbReference type="SAM" id="MobiDB-lite"/>
    </source>
</evidence>
<dbReference type="NCBIfam" id="TIGR03084">
    <property type="entry name" value="TIGR03084 family metal-binding protein"/>
    <property type="match status" value="1"/>
</dbReference>
<comment type="caution">
    <text evidence="3">The sequence shown here is derived from an EMBL/GenBank/DDBJ whole genome shotgun (WGS) entry which is preliminary data.</text>
</comment>